<evidence type="ECO:0000313" key="5">
    <source>
        <dbReference type="EMBL" id="PYE11907.1"/>
    </source>
</evidence>
<comment type="catalytic activity">
    <reaction evidence="1">
        <text>alpha,alpha-trehalose + 3'-phosphoadenylyl sulfate = 2-O-sulfo-alpha,alpha-trehalose + adenosine 3',5'-bisphosphate + H(+)</text>
        <dbReference type="Rhea" id="RHEA:41608"/>
        <dbReference type="ChEBI" id="CHEBI:15378"/>
        <dbReference type="ChEBI" id="CHEBI:16551"/>
        <dbReference type="ChEBI" id="CHEBI:58339"/>
        <dbReference type="ChEBI" id="CHEBI:58343"/>
        <dbReference type="ChEBI" id="CHEBI:60091"/>
        <dbReference type="EC" id="2.8.2.37"/>
    </reaction>
</comment>
<evidence type="ECO:0000256" key="3">
    <source>
        <dbReference type="SAM" id="MobiDB-lite"/>
    </source>
</evidence>
<accession>A0A318REA2</accession>
<dbReference type="NCBIfam" id="NF047724">
    <property type="entry name" value="TrhSuTaseStf0"/>
    <property type="match status" value="1"/>
</dbReference>
<comment type="similarity">
    <text evidence="1">Belongs to the Stf0 sulfotransferase family.</text>
</comment>
<evidence type="ECO:0000256" key="1">
    <source>
        <dbReference type="PIRNR" id="PIRNR021497"/>
    </source>
</evidence>
<dbReference type="Gene3D" id="3.40.50.300">
    <property type="entry name" value="P-loop containing nucleotide triphosphate hydrolases"/>
    <property type="match status" value="1"/>
</dbReference>
<dbReference type="InterPro" id="IPR024628">
    <property type="entry name" value="Sulfotransferase_Stf0_dom"/>
</dbReference>
<keyword evidence="1 5" id="KW-0808">Transferase</keyword>
<dbReference type="Proteomes" id="UP000247591">
    <property type="component" value="Unassembled WGS sequence"/>
</dbReference>
<dbReference type="EMBL" id="QJSP01000028">
    <property type="protein sequence ID" value="PYE11907.1"/>
    <property type="molecule type" value="Genomic_DNA"/>
</dbReference>
<protein>
    <recommendedName>
        <fullName evidence="1">Trehalose 2-sulfotransferase</fullName>
    </recommendedName>
</protein>
<keyword evidence="6" id="KW-1185">Reference proteome</keyword>
<comment type="function">
    <text evidence="1">Catalyzes the sulfuryl group transfer from 3'-phosphoadenosine-5'-phosphosulfate (PAPS) to trehalose, leading to trehalose-2-sulfate (T2S).</text>
</comment>
<feature type="compositionally biased region" description="Basic and acidic residues" evidence="3">
    <location>
        <begin position="257"/>
        <end position="278"/>
    </location>
</feature>
<reference evidence="5 6" key="1">
    <citation type="submission" date="2018-06" db="EMBL/GenBank/DDBJ databases">
        <title>Genomic Encyclopedia of Type Strains, Phase IV (KMG-IV): sequencing the most valuable type-strain genomes for metagenomic binning, comparative biology and taxonomic classification.</title>
        <authorList>
            <person name="Goeker M."/>
        </authorList>
    </citation>
    <scope>NUCLEOTIDE SEQUENCE [LARGE SCALE GENOMIC DNA]</scope>
    <source>
        <strain evidence="5 6">DSM 45521</strain>
    </source>
</reference>
<dbReference type="InterPro" id="IPR015124">
    <property type="entry name" value="Stf0"/>
</dbReference>
<dbReference type="AlphaFoldDB" id="A0A318REA2"/>
<evidence type="ECO:0000256" key="2">
    <source>
        <dbReference type="PIRSR" id="PIRSR021497-1"/>
    </source>
</evidence>
<name>A0A318REA2_WILLI</name>
<gene>
    <name evidence="5" type="ORF">DFR67_12833</name>
</gene>
<dbReference type="SUPFAM" id="SSF52540">
    <property type="entry name" value="P-loop containing nucleoside triphosphate hydrolases"/>
    <property type="match status" value="1"/>
</dbReference>
<dbReference type="InterPro" id="IPR027417">
    <property type="entry name" value="P-loop_NTPase"/>
</dbReference>
<feature type="active site" description="Proton acceptor" evidence="2">
    <location>
        <position position="54"/>
    </location>
</feature>
<proteinExistence type="inferred from homology"/>
<sequence length="284" mass="30935">MAAKVTFMASDSDDSTLHRSGPGGSYLVLASQRSGSTLLVESLRATGIAGNPEEYFQYLPTTSAAPQPREWFAGVTDPQVLALLDPLDPGVPAAETSSQWRERILQAGRSDNGVWGGKLMWNQTPLLVDRAAGLPDRSGSDLRTAIADVLGDVLLIKVSRENVVDQAVSFWRAVQTRVWRGKADPERDARAQYNADGIAHLVTELRNQEAGWRAWFADNGITPFEVSYEELTADTTKVVAAILEALELDPAAAPPPDLEKQGDARSNEWAERYRHDAASRGLPL</sequence>
<evidence type="ECO:0000313" key="6">
    <source>
        <dbReference type="Proteomes" id="UP000247591"/>
    </source>
</evidence>
<organism evidence="5 6">
    <name type="scientific">Williamsia limnetica</name>
    <dbReference type="NCBI Taxonomy" id="882452"/>
    <lineage>
        <taxon>Bacteria</taxon>
        <taxon>Bacillati</taxon>
        <taxon>Actinomycetota</taxon>
        <taxon>Actinomycetes</taxon>
        <taxon>Mycobacteriales</taxon>
        <taxon>Nocardiaceae</taxon>
        <taxon>Williamsia</taxon>
    </lineage>
</organism>
<comment type="caution">
    <text evidence="5">The sequence shown here is derived from an EMBL/GenBank/DDBJ whole genome shotgun (WGS) entry which is preliminary data.</text>
</comment>
<feature type="region of interest" description="Disordered" evidence="3">
    <location>
        <begin position="251"/>
        <end position="284"/>
    </location>
</feature>
<dbReference type="Pfam" id="PF09037">
    <property type="entry name" value="Sulphotransf"/>
    <property type="match status" value="1"/>
</dbReference>
<evidence type="ECO:0000259" key="4">
    <source>
        <dbReference type="Pfam" id="PF09037"/>
    </source>
</evidence>
<dbReference type="PIRSF" id="PIRSF021497">
    <property type="entry name" value="Sulphotransferase_Stf0"/>
    <property type="match status" value="1"/>
</dbReference>
<keyword evidence="1" id="KW-0119">Carbohydrate metabolism</keyword>
<comment type="pathway">
    <text evidence="1">Glycolipid metabolism.</text>
</comment>
<dbReference type="GO" id="GO:0016740">
    <property type="term" value="F:transferase activity"/>
    <property type="evidence" value="ECO:0007669"/>
    <property type="project" value="UniProtKB-UniRule"/>
</dbReference>
<feature type="domain" description="Sulphotransferase Stf0" evidence="4">
    <location>
        <begin position="25"/>
        <end position="276"/>
    </location>
</feature>